<keyword evidence="4" id="KW-1185">Reference proteome</keyword>
<gene>
    <name evidence="3" type="ORF">LTR77_007525</name>
</gene>
<dbReference type="Pfam" id="PF13450">
    <property type="entry name" value="NAD_binding_8"/>
    <property type="match status" value="1"/>
</dbReference>
<dbReference type="AlphaFoldDB" id="A0AAV9P6Y6"/>
<name>A0AAV9P6Y6_9PEZI</name>
<dbReference type="RefSeq" id="XP_064657532.1">
    <property type="nucleotide sequence ID" value="XM_064804762.1"/>
</dbReference>
<evidence type="ECO:0000256" key="1">
    <source>
        <dbReference type="ARBA" id="ARBA00010139"/>
    </source>
</evidence>
<protein>
    <recommendedName>
        <fullName evidence="5">Flavin-containing monooxygenase</fullName>
    </recommendedName>
</protein>
<dbReference type="GeneID" id="89928861"/>
<evidence type="ECO:0000313" key="4">
    <source>
        <dbReference type="Proteomes" id="UP001337655"/>
    </source>
</evidence>
<reference evidence="3 4" key="1">
    <citation type="submission" date="2023-08" db="EMBL/GenBank/DDBJ databases">
        <title>Black Yeasts Isolated from many extreme environments.</title>
        <authorList>
            <person name="Coleine C."/>
            <person name="Stajich J.E."/>
            <person name="Selbmann L."/>
        </authorList>
    </citation>
    <scope>NUCLEOTIDE SEQUENCE [LARGE SCALE GENOMIC DNA]</scope>
    <source>
        <strain evidence="3 4">CCFEE 5935</strain>
    </source>
</reference>
<dbReference type="SUPFAM" id="SSF51905">
    <property type="entry name" value="FAD/NAD(P)-binding domain"/>
    <property type="match status" value="1"/>
</dbReference>
<comment type="caution">
    <text evidence="3">The sequence shown here is derived from an EMBL/GenBank/DDBJ whole genome shotgun (WGS) entry which is preliminary data.</text>
</comment>
<comment type="similarity">
    <text evidence="1">Belongs to the FAD-binding monooxygenase family.</text>
</comment>
<dbReference type="PANTHER" id="PTHR42877">
    <property type="entry name" value="L-ORNITHINE N(5)-MONOOXYGENASE-RELATED"/>
    <property type="match status" value="1"/>
</dbReference>
<dbReference type="PANTHER" id="PTHR42877:SF6">
    <property type="entry name" value="MONOOXYGENASE, PUTATIVE (AFU_ORTHOLOGUE AFUA_3G15050)-RELATED"/>
    <property type="match status" value="1"/>
</dbReference>
<dbReference type="Gene3D" id="3.50.50.60">
    <property type="entry name" value="FAD/NAD(P)-binding domain"/>
    <property type="match status" value="1"/>
</dbReference>
<feature type="compositionally biased region" description="Low complexity" evidence="2">
    <location>
        <begin position="13"/>
        <end position="34"/>
    </location>
</feature>
<evidence type="ECO:0008006" key="5">
    <source>
        <dbReference type="Google" id="ProtNLM"/>
    </source>
</evidence>
<evidence type="ECO:0000256" key="2">
    <source>
        <dbReference type="SAM" id="MobiDB-lite"/>
    </source>
</evidence>
<organism evidence="3 4">
    <name type="scientific">Saxophila tyrrhenica</name>
    <dbReference type="NCBI Taxonomy" id="1690608"/>
    <lineage>
        <taxon>Eukaryota</taxon>
        <taxon>Fungi</taxon>
        <taxon>Dikarya</taxon>
        <taxon>Ascomycota</taxon>
        <taxon>Pezizomycotina</taxon>
        <taxon>Dothideomycetes</taxon>
        <taxon>Dothideomycetidae</taxon>
        <taxon>Mycosphaerellales</taxon>
        <taxon>Extremaceae</taxon>
        <taxon>Saxophila</taxon>
    </lineage>
</organism>
<dbReference type="InterPro" id="IPR051209">
    <property type="entry name" value="FAD-bind_Monooxygenase_sf"/>
</dbReference>
<sequence>MNANEAVPIDAASISGSSSDSSMSGSSIDQNDYASSASSVSSGASLTFEQNAKEIDGYTTCYPHSTSFQLGEHAIDDIRPLKVAVVGAGLSGLMAGALLPVKVPGIQLVIFDKNDDVGGTWHEHRYPGVRCDIPSHVYQSSFSPNTQWSEEYTTGPEIRRYWQDFAKKYDVYSKLRLWTKVIGS</sequence>
<dbReference type="Proteomes" id="UP001337655">
    <property type="component" value="Unassembled WGS sequence"/>
</dbReference>
<feature type="region of interest" description="Disordered" evidence="2">
    <location>
        <begin position="1"/>
        <end position="34"/>
    </location>
</feature>
<evidence type="ECO:0000313" key="3">
    <source>
        <dbReference type="EMBL" id="KAK5167826.1"/>
    </source>
</evidence>
<accession>A0AAV9P6Y6</accession>
<dbReference type="InterPro" id="IPR036188">
    <property type="entry name" value="FAD/NAD-bd_sf"/>
</dbReference>
<dbReference type="EMBL" id="JAVRRT010000011">
    <property type="protein sequence ID" value="KAK5167826.1"/>
    <property type="molecule type" value="Genomic_DNA"/>
</dbReference>
<proteinExistence type="inferred from homology"/>